<dbReference type="InterPro" id="IPR010432">
    <property type="entry name" value="RDD"/>
</dbReference>
<dbReference type="AlphaFoldDB" id="A0A9D1P3P8"/>
<dbReference type="Pfam" id="PF06271">
    <property type="entry name" value="RDD"/>
    <property type="match status" value="1"/>
</dbReference>
<evidence type="ECO:0000256" key="3">
    <source>
        <dbReference type="ARBA" id="ARBA00022989"/>
    </source>
</evidence>
<evidence type="ECO:0000259" key="6">
    <source>
        <dbReference type="Pfam" id="PF04892"/>
    </source>
</evidence>
<evidence type="ECO:0000313" key="9">
    <source>
        <dbReference type="Proteomes" id="UP000824169"/>
    </source>
</evidence>
<keyword evidence="2 5" id="KW-0812">Transmembrane</keyword>
<keyword evidence="3 5" id="KW-1133">Transmembrane helix</keyword>
<feature type="transmembrane region" description="Helical" evidence="5">
    <location>
        <begin position="287"/>
        <end position="306"/>
    </location>
</feature>
<accession>A0A9D1P3P8</accession>
<protein>
    <submittedName>
        <fullName evidence="8">VanZ family protein</fullName>
    </submittedName>
</protein>
<dbReference type="Proteomes" id="UP000824169">
    <property type="component" value="Unassembled WGS sequence"/>
</dbReference>
<evidence type="ECO:0000256" key="4">
    <source>
        <dbReference type="ARBA" id="ARBA00023136"/>
    </source>
</evidence>
<reference evidence="8" key="1">
    <citation type="submission" date="2020-10" db="EMBL/GenBank/DDBJ databases">
        <authorList>
            <person name="Gilroy R."/>
        </authorList>
    </citation>
    <scope>NUCLEOTIDE SEQUENCE</scope>
    <source>
        <strain evidence="8">CHK188-20938</strain>
    </source>
</reference>
<evidence type="ECO:0000259" key="7">
    <source>
        <dbReference type="Pfam" id="PF06271"/>
    </source>
</evidence>
<dbReference type="PANTHER" id="PTHR36834:SF1">
    <property type="entry name" value="INTEGRAL MEMBRANE PROTEIN"/>
    <property type="match status" value="1"/>
</dbReference>
<dbReference type="PIRSF" id="PIRSF031578">
    <property type="entry name" value="Uncharacterised_Vanz_RDD-cont"/>
    <property type="match status" value="1"/>
</dbReference>
<keyword evidence="4 5" id="KW-0472">Membrane</keyword>
<feature type="transmembrane region" description="Helical" evidence="5">
    <location>
        <begin position="248"/>
        <end position="266"/>
    </location>
</feature>
<feature type="transmembrane region" description="Helical" evidence="5">
    <location>
        <begin position="109"/>
        <end position="127"/>
    </location>
</feature>
<evidence type="ECO:0000256" key="1">
    <source>
        <dbReference type="ARBA" id="ARBA00004141"/>
    </source>
</evidence>
<evidence type="ECO:0000313" key="8">
    <source>
        <dbReference type="EMBL" id="HIV25401.1"/>
    </source>
</evidence>
<feature type="domain" description="RDD" evidence="7">
    <location>
        <begin position="212"/>
        <end position="356"/>
    </location>
</feature>
<feature type="domain" description="VanZ-like" evidence="6">
    <location>
        <begin position="48"/>
        <end position="187"/>
    </location>
</feature>
<dbReference type="InterPro" id="IPR006976">
    <property type="entry name" value="VanZ-like"/>
</dbReference>
<dbReference type="InterPro" id="IPR021192">
    <property type="entry name" value="UCP031578_Vanz/RDD"/>
</dbReference>
<feature type="transmembrane region" description="Helical" evidence="5">
    <location>
        <begin position="12"/>
        <end position="31"/>
    </location>
</feature>
<dbReference type="PANTHER" id="PTHR36834">
    <property type="entry name" value="MEMBRANE PROTEIN-RELATED"/>
    <property type="match status" value="1"/>
</dbReference>
<dbReference type="GO" id="GO:0016020">
    <property type="term" value="C:membrane"/>
    <property type="evidence" value="ECO:0007669"/>
    <property type="project" value="UniProtKB-SubCell"/>
</dbReference>
<reference evidence="8" key="2">
    <citation type="journal article" date="2021" name="PeerJ">
        <title>Extensive microbial diversity within the chicken gut microbiome revealed by metagenomics and culture.</title>
        <authorList>
            <person name="Gilroy R."/>
            <person name="Ravi A."/>
            <person name="Getino M."/>
            <person name="Pursley I."/>
            <person name="Horton D.L."/>
            <person name="Alikhan N.F."/>
            <person name="Baker D."/>
            <person name="Gharbi K."/>
            <person name="Hall N."/>
            <person name="Watson M."/>
            <person name="Adriaenssens E.M."/>
            <person name="Foster-Nyarko E."/>
            <person name="Jarju S."/>
            <person name="Secka A."/>
            <person name="Antonio M."/>
            <person name="Oren A."/>
            <person name="Chaudhuri R.R."/>
            <person name="La Ragione R."/>
            <person name="Hildebrand F."/>
            <person name="Pallen M.J."/>
        </authorList>
    </citation>
    <scope>NUCLEOTIDE SEQUENCE</scope>
    <source>
        <strain evidence="8">CHK188-20938</strain>
    </source>
</reference>
<feature type="transmembrane region" description="Helical" evidence="5">
    <location>
        <begin position="43"/>
        <end position="63"/>
    </location>
</feature>
<feature type="transmembrane region" description="Helical" evidence="5">
    <location>
        <begin position="139"/>
        <end position="161"/>
    </location>
</feature>
<evidence type="ECO:0000256" key="2">
    <source>
        <dbReference type="ARBA" id="ARBA00022692"/>
    </source>
</evidence>
<feature type="transmembrane region" description="Helical" evidence="5">
    <location>
        <begin position="326"/>
        <end position="348"/>
    </location>
</feature>
<gene>
    <name evidence="8" type="ORF">IAB71_06385</name>
</gene>
<feature type="transmembrane region" description="Helical" evidence="5">
    <location>
        <begin position="173"/>
        <end position="194"/>
    </location>
</feature>
<organism evidence="8 9">
    <name type="scientific">Candidatus Scatomonas pullistercoris</name>
    <dbReference type="NCBI Taxonomy" id="2840920"/>
    <lineage>
        <taxon>Bacteria</taxon>
        <taxon>Bacillati</taxon>
        <taxon>Bacillota</taxon>
        <taxon>Clostridia</taxon>
        <taxon>Lachnospirales</taxon>
        <taxon>Lachnospiraceae</taxon>
        <taxon>Lachnospiraceae incertae sedis</taxon>
        <taxon>Candidatus Scatomonas</taxon>
    </lineage>
</organism>
<name>A0A9D1P3P8_9FIRM</name>
<proteinExistence type="predicted"/>
<feature type="transmembrane region" description="Helical" evidence="5">
    <location>
        <begin position="217"/>
        <end position="242"/>
    </location>
</feature>
<evidence type="ECO:0000256" key="5">
    <source>
        <dbReference type="SAM" id="Phobius"/>
    </source>
</evidence>
<comment type="caution">
    <text evidence="8">The sequence shown here is derived from an EMBL/GenBank/DDBJ whole genome shotgun (WGS) entry which is preliminary data.</text>
</comment>
<dbReference type="InterPro" id="IPR053150">
    <property type="entry name" value="Teicoplanin_resist-assoc"/>
</dbReference>
<dbReference type="EMBL" id="DVOO01000016">
    <property type="protein sequence ID" value="HIV25401.1"/>
    <property type="molecule type" value="Genomic_DNA"/>
</dbReference>
<sequence>MGVYPEVIRQALIMFPFLAFLITLPYMIYNYRKYGSVLGIRILVVYSFALYLLCIYFLVILPLPSMEEVSQMTGRRAQLIPFHFLADILKEADIVPGNICSLFSVLNEALFQVLFNVLMIVPFGIYLRYYFRCGLKRTVLFSFFLSLFFELTQLSGLYFIYPRGYRLFDVDDLIANTAGGALGYFIIQPFLKFLPSREKMDRASYGRGRRVSLSRRIFSLLTDGVCILVLYGICALICGRAGIALPGYFPALLVWSYFSLMTLLTGGKTVGKWLTRTCVAENSGKKICWYQYFLRYGLLWGFFLLLPEAAARVRILLERAGIAGNAAAMLFSFLEVLFYLVYMIYGAVQISRQKQLFYEKWSATRIVSTVREPGEP</sequence>
<dbReference type="Pfam" id="PF04892">
    <property type="entry name" value="VanZ"/>
    <property type="match status" value="1"/>
</dbReference>
<comment type="subcellular location">
    <subcellularLocation>
        <location evidence="1">Membrane</location>
        <topology evidence="1">Multi-pass membrane protein</topology>
    </subcellularLocation>
</comment>